<gene>
    <name evidence="6" type="ORF">G3576_04630</name>
</gene>
<dbReference type="RefSeq" id="WP_164693122.1">
    <property type="nucleotide sequence ID" value="NZ_JAAIKB010000001.1"/>
</dbReference>
<keyword evidence="2" id="KW-0175">Coiled coil</keyword>
<dbReference type="Pfam" id="PF00691">
    <property type="entry name" value="OmpA"/>
    <property type="match status" value="1"/>
</dbReference>
<feature type="domain" description="OmpA-like" evidence="5">
    <location>
        <begin position="636"/>
        <end position="764"/>
    </location>
</feature>
<dbReference type="PANTHER" id="PTHR30329">
    <property type="entry name" value="STATOR ELEMENT OF FLAGELLAR MOTOR COMPLEX"/>
    <property type="match status" value="1"/>
</dbReference>
<dbReference type="InterPro" id="IPR006665">
    <property type="entry name" value="OmpA-like"/>
</dbReference>
<dbReference type="SUPFAM" id="SSF103088">
    <property type="entry name" value="OmpA-like"/>
    <property type="match status" value="1"/>
</dbReference>
<dbReference type="InterPro" id="IPR050330">
    <property type="entry name" value="Bact_OuterMem_StrucFunc"/>
</dbReference>
<evidence type="ECO:0000256" key="1">
    <source>
        <dbReference type="PROSITE-ProRule" id="PRU00473"/>
    </source>
</evidence>
<dbReference type="EMBL" id="JAAIKB010000001">
    <property type="protein sequence ID" value="NGM19289.1"/>
    <property type="molecule type" value="Genomic_DNA"/>
</dbReference>
<evidence type="ECO:0000259" key="5">
    <source>
        <dbReference type="PROSITE" id="PS51123"/>
    </source>
</evidence>
<comment type="caution">
    <text evidence="6">The sequence shown here is derived from an EMBL/GenBank/DDBJ whole genome shotgun (WGS) entry which is preliminary data.</text>
</comment>
<feature type="region of interest" description="Disordered" evidence="3">
    <location>
        <begin position="450"/>
        <end position="489"/>
    </location>
</feature>
<evidence type="ECO:0000256" key="4">
    <source>
        <dbReference type="SAM" id="Phobius"/>
    </source>
</evidence>
<name>A0A6M1LH19_9PROT</name>
<dbReference type="InterPro" id="IPR036737">
    <property type="entry name" value="OmpA-like_sf"/>
</dbReference>
<keyword evidence="7" id="KW-1185">Reference proteome</keyword>
<dbReference type="AlphaFoldDB" id="A0A6M1LH19"/>
<evidence type="ECO:0000256" key="3">
    <source>
        <dbReference type="SAM" id="MobiDB-lite"/>
    </source>
</evidence>
<accession>A0A6M1LH19</accession>
<dbReference type="PANTHER" id="PTHR30329:SF21">
    <property type="entry name" value="LIPOPROTEIN YIAD-RELATED"/>
    <property type="match status" value="1"/>
</dbReference>
<feature type="coiled-coil region" evidence="2">
    <location>
        <begin position="412"/>
        <end position="446"/>
    </location>
</feature>
<keyword evidence="1 4" id="KW-0472">Membrane</keyword>
<dbReference type="CDD" id="cd07185">
    <property type="entry name" value="OmpA_C-like"/>
    <property type="match status" value="1"/>
</dbReference>
<protein>
    <submittedName>
        <fullName evidence="6">Peptidoglycan-binding protein</fullName>
    </submittedName>
</protein>
<feature type="region of interest" description="Disordered" evidence="3">
    <location>
        <begin position="211"/>
        <end position="232"/>
    </location>
</feature>
<dbReference type="Proteomes" id="UP000475385">
    <property type="component" value="Unassembled WGS sequence"/>
</dbReference>
<dbReference type="NCBIfam" id="NF006543">
    <property type="entry name" value="PRK09039.1-2"/>
    <property type="match status" value="1"/>
</dbReference>
<organism evidence="6 7">
    <name type="scientific">Falsiroseomonas algicola</name>
    <dbReference type="NCBI Taxonomy" id="2716930"/>
    <lineage>
        <taxon>Bacteria</taxon>
        <taxon>Pseudomonadati</taxon>
        <taxon>Pseudomonadota</taxon>
        <taxon>Alphaproteobacteria</taxon>
        <taxon>Acetobacterales</taxon>
        <taxon>Roseomonadaceae</taxon>
        <taxon>Falsiroseomonas</taxon>
    </lineage>
</organism>
<feature type="coiled-coil region" evidence="2">
    <location>
        <begin position="496"/>
        <end position="523"/>
    </location>
</feature>
<feature type="coiled-coil region" evidence="2">
    <location>
        <begin position="552"/>
        <end position="586"/>
    </location>
</feature>
<dbReference type="GO" id="GO:0016020">
    <property type="term" value="C:membrane"/>
    <property type="evidence" value="ECO:0007669"/>
    <property type="project" value="UniProtKB-UniRule"/>
</dbReference>
<sequence length="981" mass="104201">MARRSRRHGGGGLEAWPGYVDALSTLLMVIIFVLLVFVLAQGFLSVALSSRDRALERLNRQVSELSELLALERGQAEELRTSLSRTAEELRANSAAREALARNLSILREDRDRLAQERDATRAERDRLAARIADLDLAAGGGAARIAELEGRLAEALARAEAAGGDAAATVRTLTDAQRLLAAERAALEAVRRDLAAARDQAAALTRDLAQERGTREATQRDLAQERATREATQRDLAMARNEITALTGNLTAERDQRAQRERDLAQAREQGQALARDLTATRQARDATAESLAARQLEAEALARDLAAARASLAAAQRDIASLREEAAALDRTVRADRATIEARLSDIARLTDQIRGLEALRDQLERQAAAALARAGEEERLRGTAESALGEAQRLLANVTGRATTAERDAAEAIARATAAERAAAEARQATAAAERAAAEAAARAGAADRAATESRQATAAAERASADAVARASQAERQAGEARQAAGVADARAAAADRTAQEAQRAAQEAERARAAATLLATEAGRRAQDTERARAAAEGQATEYARLSESARAQVALLTRQLEALRAELSRVAATLEAEENAGRDKDAQIANLGQRLNAALAARVEELQQYRSDFFGRLRRVLGDRPEVRIVGDRFVFQSEVLFPVGGADLSPGGQQQVRDLARVLVDLAAQFPPDLAWVLRVDGHADRSPIRAGGRFASNWELSAARSIAVAQLLMQEGIPANRLAAAAFGDTQPLDDRDTPDAFARNRRIELRLEAGPSGTRAAAPAPARNAQEAIRGLACGRLAELQGGSLVAGIGPRGSQARLRAALPGATPRLAIAEFDGPYCPVLEALRPVEPSASAAAMRIGLGNGNPVREGDPLLFDLALPDWAAHVTLVYLSSDNNAVTLETLGRQQAGQRLRLGTPRANFPGWMAEPPFGTDLALAVASEAPLFATPRPIIEPVADFAAALRTAIAAARAGGQRISADLTVVEVAPR</sequence>
<dbReference type="Gene3D" id="3.30.1330.60">
    <property type="entry name" value="OmpA-like domain"/>
    <property type="match status" value="1"/>
</dbReference>
<feature type="coiled-coil region" evidence="2">
    <location>
        <begin position="300"/>
        <end position="383"/>
    </location>
</feature>
<proteinExistence type="predicted"/>
<dbReference type="PROSITE" id="PS51123">
    <property type="entry name" value="OMPA_2"/>
    <property type="match status" value="1"/>
</dbReference>
<feature type="transmembrane region" description="Helical" evidence="4">
    <location>
        <begin position="20"/>
        <end position="44"/>
    </location>
</feature>
<evidence type="ECO:0000313" key="7">
    <source>
        <dbReference type="Proteomes" id="UP000475385"/>
    </source>
</evidence>
<keyword evidence="4" id="KW-0812">Transmembrane</keyword>
<evidence type="ECO:0000313" key="6">
    <source>
        <dbReference type="EMBL" id="NGM19289.1"/>
    </source>
</evidence>
<evidence type="ECO:0000256" key="2">
    <source>
        <dbReference type="SAM" id="Coils"/>
    </source>
</evidence>
<reference evidence="6 7" key="1">
    <citation type="submission" date="2020-03" db="EMBL/GenBank/DDBJ databases">
        <title>Roseomonas stagni sp. nov., isolated from pond water in Japan.</title>
        <authorList>
            <person name="Furuhata K."/>
            <person name="Miyamoto H."/>
            <person name="Goto K."/>
        </authorList>
    </citation>
    <scope>NUCLEOTIDE SEQUENCE [LARGE SCALE GENOMIC DNA]</scope>
    <source>
        <strain evidence="6 7">PeD5</strain>
    </source>
</reference>
<keyword evidence="4" id="KW-1133">Transmembrane helix</keyword>